<reference evidence="2 3" key="1">
    <citation type="submission" date="2018-09" db="EMBL/GenBank/DDBJ databases">
        <title>Genome sequencing of strain 6GH32-13.</title>
        <authorList>
            <person name="Weon H.-Y."/>
            <person name="Heo J."/>
            <person name="Kwon S.-W."/>
        </authorList>
    </citation>
    <scope>NUCLEOTIDE SEQUENCE [LARGE SCALE GENOMIC DNA]</scope>
    <source>
        <strain evidence="2 3">5GH32-13</strain>
    </source>
</reference>
<proteinExistence type="predicted"/>
<dbReference type="EMBL" id="CP032157">
    <property type="protein sequence ID" value="AXY77433.1"/>
    <property type="molecule type" value="Genomic_DNA"/>
</dbReference>
<feature type="domain" description="tRNA nuclease CdiA C-terminal" evidence="1">
    <location>
        <begin position="70"/>
        <end position="152"/>
    </location>
</feature>
<organism evidence="2 3">
    <name type="scientific">Paraflavitalea soli</name>
    <dbReference type="NCBI Taxonomy" id="2315862"/>
    <lineage>
        <taxon>Bacteria</taxon>
        <taxon>Pseudomonadati</taxon>
        <taxon>Bacteroidota</taxon>
        <taxon>Chitinophagia</taxon>
        <taxon>Chitinophagales</taxon>
        <taxon>Chitinophagaceae</taxon>
        <taxon>Paraflavitalea</taxon>
    </lineage>
</organism>
<gene>
    <name evidence="2" type="ORF">D3H65_27145</name>
</gene>
<keyword evidence="3" id="KW-1185">Reference proteome</keyword>
<dbReference type="OrthoDB" id="675999at2"/>
<dbReference type="Gene3D" id="3.40.1350.120">
    <property type="match status" value="1"/>
</dbReference>
<dbReference type="Proteomes" id="UP000263900">
    <property type="component" value="Chromosome"/>
</dbReference>
<name>A0A3B7MVK7_9BACT</name>
<dbReference type="RefSeq" id="WP_119053309.1">
    <property type="nucleotide sequence ID" value="NZ_CP032157.1"/>
</dbReference>
<evidence type="ECO:0000259" key="1">
    <source>
        <dbReference type="Pfam" id="PF18451"/>
    </source>
</evidence>
<dbReference type="Pfam" id="PF18451">
    <property type="entry name" value="CdiA_C"/>
    <property type="match status" value="1"/>
</dbReference>
<dbReference type="InterPro" id="IPR040559">
    <property type="entry name" value="CdiA_C"/>
</dbReference>
<sequence length="173" mass="20084">MELQYIRVYESISGGWVDLHPLHGEDELEDNLQACKLLAQKGYRLQLLPCLDREETVLRQMLLPDVFGNKNPDVRISNKVADIKTPQKKEVTKTALKDAIYRAAQQKVEMVIINLYQATYSFSHIKEALLSTLQTDRNRSIREAWIITHDNNLLIIPRKMINTKKFYTVLNCL</sequence>
<dbReference type="KEGG" id="pseg:D3H65_27145"/>
<evidence type="ECO:0000313" key="3">
    <source>
        <dbReference type="Proteomes" id="UP000263900"/>
    </source>
</evidence>
<protein>
    <recommendedName>
        <fullName evidence="1">tRNA nuclease CdiA C-terminal domain-containing protein</fullName>
    </recommendedName>
</protein>
<evidence type="ECO:0000313" key="2">
    <source>
        <dbReference type="EMBL" id="AXY77433.1"/>
    </source>
</evidence>
<dbReference type="AlphaFoldDB" id="A0A3B7MVK7"/>
<accession>A0A3B7MVK7</accession>